<evidence type="ECO:0000313" key="2">
    <source>
        <dbReference type="EMBL" id="GIY36058.1"/>
    </source>
</evidence>
<accession>A0AAV4SNU5</accession>
<evidence type="ECO:0000256" key="1">
    <source>
        <dbReference type="SAM" id="MobiDB-lite"/>
    </source>
</evidence>
<dbReference type="AlphaFoldDB" id="A0AAV4SNU5"/>
<dbReference type="Proteomes" id="UP001054945">
    <property type="component" value="Unassembled WGS sequence"/>
</dbReference>
<sequence>MAISPTKNKASTLEPPSTNSLKKLGTKANSYWKMQKDGMKRPILQRNLKKSANEFGELFKNKSRANLWKLEHAPKTAKDKKSMGFAEFKECLSVLQKEKKLEPKELLNKPASE</sequence>
<feature type="region of interest" description="Disordered" evidence="1">
    <location>
        <begin position="1"/>
        <end position="23"/>
    </location>
</feature>
<feature type="compositionally biased region" description="Polar residues" evidence="1">
    <location>
        <begin position="1"/>
        <end position="21"/>
    </location>
</feature>
<organism evidence="2 3">
    <name type="scientific">Caerostris extrusa</name>
    <name type="common">Bark spider</name>
    <name type="synonym">Caerostris bankana</name>
    <dbReference type="NCBI Taxonomy" id="172846"/>
    <lineage>
        <taxon>Eukaryota</taxon>
        <taxon>Metazoa</taxon>
        <taxon>Ecdysozoa</taxon>
        <taxon>Arthropoda</taxon>
        <taxon>Chelicerata</taxon>
        <taxon>Arachnida</taxon>
        <taxon>Araneae</taxon>
        <taxon>Araneomorphae</taxon>
        <taxon>Entelegynae</taxon>
        <taxon>Araneoidea</taxon>
        <taxon>Araneidae</taxon>
        <taxon>Caerostris</taxon>
    </lineage>
</organism>
<name>A0AAV4SNU5_CAEEX</name>
<proteinExistence type="predicted"/>
<protein>
    <submittedName>
        <fullName evidence="2">Uncharacterized protein</fullName>
    </submittedName>
</protein>
<keyword evidence="3" id="KW-1185">Reference proteome</keyword>
<comment type="caution">
    <text evidence="2">The sequence shown here is derived from an EMBL/GenBank/DDBJ whole genome shotgun (WGS) entry which is preliminary data.</text>
</comment>
<evidence type="ECO:0000313" key="3">
    <source>
        <dbReference type="Proteomes" id="UP001054945"/>
    </source>
</evidence>
<dbReference type="EMBL" id="BPLR01010004">
    <property type="protein sequence ID" value="GIY36058.1"/>
    <property type="molecule type" value="Genomic_DNA"/>
</dbReference>
<gene>
    <name evidence="2" type="ORF">CEXT_39971</name>
</gene>
<reference evidence="2 3" key="1">
    <citation type="submission" date="2021-06" db="EMBL/GenBank/DDBJ databases">
        <title>Caerostris extrusa draft genome.</title>
        <authorList>
            <person name="Kono N."/>
            <person name="Arakawa K."/>
        </authorList>
    </citation>
    <scope>NUCLEOTIDE SEQUENCE [LARGE SCALE GENOMIC DNA]</scope>
</reference>